<dbReference type="Pfam" id="PF02746">
    <property type="entry name" value="MR_MLE_N"/>
    <property type="match status" value="1"/>
</dbReference>
<accession>A0A1L3J8L3</accession>
<feature type="binding site" evidence="6">
    <location>
        <position position="204"/>
    </location>
    <ligand>
        <name>Mg(2+)</name>
        <dbReference type="ChEBI" id="CHEBI:18420"/>
    </ligand>
</feature>
<evidence type="ECO:0000313" key="9">
    <source>
        <dbReference type="EMBL" id="APG61458.1"/>
    </source>
</evidence>
<dbReference type="InterPro" id="IPR034593">
    <property type="entry name" value="DgoD-like"/>
</dbReference>
<keyword evidence="2 6" id="KW-0479">Metal-binding</keyword>
<dbReference type="OrthoDB" id="9775391at2"/>
<dbReference type="CDD" id="cd03319">
    <property type="entry name" value="L-Ala-DL-Glu_epimerase"/>
    <property type="match status" value="1"/>
</dbReference>
<gene>
    <name evidence="9" type="ORF">LPB144_10330</name>
</gene>
<feature type="active site" description="Proton acceptor; specific for (S)-substrate epimerization" evidence="5">
    <location>
        <position position="251"/>
    </location>
</feature>
<dbReference type="Pfam" id="PF13378">
    <property type="entry name" value="MR_MLE_C"/>
    <property type="match status" value="1"/>
</dbReference>
<dbReference type="InterPro" id="IPR029017">
    <property type="entry name" value="Enolase-like_N"/>
</dbReference>
<dbReference type="Proteomes" id="UP000182510">
    <property type="component" value="Chromosome"/>
</dbReference>
<dbReference type="PANTHER" id="PTHR48080:SF3">
    <property type="entry name" value="ENOLASE SUPERFAMILY MEMBER DDB_G0284701"/>
    <property type="match status" value="1"/>
</dbReference>
<keyword evidence="10" id="KW-1185">Reference proteome</keyword>
<dbReference type="EMBL" id="CP018153">
    <property type="protein sequence ID" value="APG61458.1"/>
    <property type="molecule type" value="Genomic_DNA"/>
</dbReference>
<dbReference type="KEGG" id="grl:LPB144_10330"/>
<dbReference type="Gene3D" id="3.30.390.10">
    <property type="entry name" value="Enolase-like, N-terminal domain"/>
    <property type="match status" value="1"/>
</dbReference>
<dbReference type="PROSITE" id="PS00909">
    <property type="entry name" value="MR_MLE_2"/>
    <property type="match status" value="1"/>
</dbReference>
<sequence>MKIDYRSFNLELRETFTVSYGSRNFQPTLIVCLSDGEFTGYGEAAATSYYGVSVDKMQYSLQQIEEIIRENIQKYPEELWETTFPYLKDNLFAQAALDIAMHDLHAKRNGLPLYKQWGLELKNLPKSNYTIGIDSVERMVQKMKAFPWPLYKIKLGTKEDVRIIQELRKHTDSVFRVDANASWGLDDALYNIEELKDLNVEFIEQPLNPKDTEAMKILYKESALPLIADESCILEQDIENCAEYFHGVNIKLSKCGGLTPALRMIKKARDLGLKTMVGCMTESSVGISAIAHLTPMLDYVDMDGALLLKSDIADGIKVFADKIYFPERNGTGAILLN</sequence>
<dbReference type="EC" id="5.1.1.-" evidence="7"/>
<dbReference type="RefSeq" id="WP_072554141.1">
    <property type="nucleotide sequence ID" value="NZ_CP018153.1"/>
</dbReference>
<dbReference type="SFLD" id="SFLDG00180">
    <property type="entry name" value="muconate_cycloisomerase"/>
    <property type="match status" value="1"/>
</dbReference>
<dbReference type="GO" id="GO:0009063">
    <property type="term" value="P:amino acid catabolic process"/>
    <property type="evidence" value="ECO:0007669"/>
    <property type="project" value="InterPro"/>
</dbReference>
<dbReference type="STRING" id="1913577.LPB144_10330"/>
<keyword evidence="4 7" id="KW-0413">Isomerase</keyword>
<evidence type="ECO:0000256" key="5">
    <source>
        <dbReference type="PIRSR" id="PIRSR634603-1"/>
    </source>
</evidence>
<dbReference type="SUPFAM" id="SSF54826">
    <property type="entry name" value="Enolase N-terminal domain-like"/>
    <property type="match status" value="1"/>
</dbReference>
<organism evidence="9 10">
    <name type="scientific">Christiangramia salexigens</name>
    <dbReference type="NCBI Taxonomy" id="1913577"/>
    <lineage>
        <taxon>Bacteria</taxon>
        <taxon>Pseudomonadati</taxon>
        <taxon>Bacteroidota</taxon>
        <taxon>Flavobacteriia</taxon>
        <taxon>Flavobacteriales</taxon>
        <taxon>Flavobacteriaceae</taxon>
        <taxon>Christiangramia</taxon>
    </lineage>
</organism>
<dbReference type="PANTHER" id="PTHR48080">
    <property type="entry name" value="D-GALACTONATE DEHYDRATASE-RELATED"/>
    <property type="match status" value="1"/>
</dbReference>
<dbReference type="InterPro" id="IPR013342">
    <property type="entry name" value="Mandelate_racemase_C"/>
</dbReference>
<dbReference type="GO" id="GO:0000287">
    <property type="term" value="F:magnesium ion binding"/>
    <property type="evidence" value="ECO:0007669"/>
    <property type="project" value="UniProtKB-ARBA"/>
</dbReference>
<feature type="domain" description="Mandelate racemase/muconate lactonizing enzyme C-terminal" evidence="8">
    <location>
        <begin position="136"/>
        <end position="225"/>
    </location>
</feature>
<evidence type="ECO:0000256" key="6">
    <source>
        <dbReference type="PIRSR" id="PIRSR634603-3"/>
    </source>
</evidence>
<dbReference type="SFLD" id="SFLDF00009">
    <property type="entry name" value="o-succinylbenzoate_synthase"/>
    <property type="match status" value="1"/>
</dbReference>
<dbReference type="SMART" id="SM00922">
    <property type="entry name" value="MR_MLE"/>
    <property type="match status" value="1"/>
</dbReference>
<reference evidence="9 10" key="1">
    <citation type="submission" date="2016-11" db="EMBL/GenBank/DDBJ databases">
        <title>Gramella sp. LPB0144 isolated from marine environment.</title>
        <authorList>
            <person name="Kim E."/>
            <person name="Yi H."/>
        </authorList>
    </citation>
    <scope>NUCLEOTIDE SEQUENCE [LARGE SCALE GENOMIC DNA]</scope>
    <source>
        <strain evidence="9 10">LPB0144</strain>
    </source>
</reference>
<protein>
    <recommendedName>
        <fullName evidence="7">Dipeptide epimerase</fullName>
        <ecNumber evidence="7">5.1.1.-</ecNumber>
    </recommendedName>
</protein>
<feature type="active site" description="Proton acceptor; specific for (R)-substrate epimerization" evidence="5">
    <location>
        <position position="154"/>
    </location>
</feature>
<comment type="similarity">
    <text evidence="1 7">Belongs to the mandelate racemase/muconate lactonizing enzyme family.</text>
</comment>
<name>A0A1L3J8L3_9FLAO</name>
<proteinExistence type="inferred from homology"/>
<dbReference type="GO" id="GO:0016855">
    <property type="term" value="F:racemase and epimerase activity, acting on amino acids and derivatives"/>
    <property type="evidence" value="ECO:0007669"/>
    <property type="project" value="UniProtKB-UniRule"/>
</dbReference>
<evidence type="ECO:0000256" key="4">
    <source>
        <dbReference type="ARBA" id="ARBA00023235"/>
    </source>
</evidence>
<feature type="binding site" evidence="6">
    <location>
        <position position="229"/>
    </location>
    <ligand>
        <name>Mg(2+)</name>
        <dbReference type="ChEBI" id="CHEBI:18420"/>
    </ligand>
</feature>
<dbReference type="InterPro" id="IPR036849">
    <property type="entry name" value="Enolase-like_C_sf"/>
</dbReference>
<dbReference type="InterPro" id="IPR018110">
    <property type="entry name" value="Mandel_Rmase/mucon_lact_enz_CS"/>
</dbReference>
<comment type="cofactor">
    <cofactor evidence="6 7">
        <name>Mg(2+)</name>
        <dbReference type="ChEBI" id="CHEBI:18420"/>
    </cofactor>
    <text evidence="6 7">Binds 1 Mg(2+) ion per subunit.</text>
</comment>
<dbReference type="SUPFAM" id="SSF51604">
    <property type="entry name" value="Enolase C-terminal domain-like"/>
    <property type="match status" value="1"/>
</dbReference>
<dbReference type="InterPro" id="IPR034603">
    <property type="entry name" value="Dipeptide_epimerase"/>
</dbReference>
<feature type="binding site" evidence="6">
    <location>
        <position position="178"/>
    </location>
    <ligand>
        <name>Mg(2+)</name>
        <dbReference type="ChEBI" id="CHEBI:18420"/>
    </ligand>
</feature>
<evidence type="ECO:0000256" key="3">
    <source>
        <dbReference type="ARBA" id="ARBA00022842"/>
    </source>
</evidence>
<dbReference type="InterPro" id="IPR029065">
    <property type="entry name" value="Enolase_C-like"/>
</dbReference>
<dbReference type="SFLD" id="SFLDS00001">
    <property type="entry name" value="Enolase"/>
    <property type="match status" value="1"/>
</dbReference>
<dbReference type="InterPro" id="IPR013341">
    <property type="entry name" value="Mandelate_racemase_N_dom"/>
</dbReference>
<evidence type="ECO:0000259" key="8">
    <source>
        <dbReference type="SMART" id="SM00922"/>
    </source>
</evidence>
<dbReference type="AlphaFoldDB" id="A0A1L3J8L3"/>
<keyword evidence="3 6" id="KW-0460">Magnesium</keyword>
<evidence type="ECO:0000256" key="1">
    <source>
        <dbReference type="ARBA" id="ARBA00008031"/>
    </source>
</evidence>
<dbReference type="Gene3D" id="3.20.20.120">
    <property type="entry name" value="Enolase-like C-terminal domain"/>
    <property type="match status" value="1"/>
</dbReference>
<evidence type="ECO:0000256" key="7">
    <source>
        <dbReference type="RuleBase" id="RU366006"/>
    </source>
</evidence>
<evidence type="ECO:0000256" key="2">
    <source>
        <dbReference type="ARBA" id="ARBA00022723"/>
    </source>
</evidence>
<evidence type="ECO:0000313" key="10">
    <source>
        <dbReference type="Proteomes" id="UP000182510"/>
    </source>
</evidence>